<comment type="caution">
    <text evidence="2">The sequence shown here is derived from an EMBL/GenBank/DDBJ whole genome shotgun (WGS) entry which is preliminary data.</text>
</comment>
<dbReference type="EMBL" id="BQNB010013274">
    <property type="protein sequence ID" value="GJT13978.1"/>
    <property type="molecule type" value="Genomic_DNA"/>
</dbReference>
<proteinExistence type="predicted"/>
<dbReference type="Proteomes" id="UP001151760">
    <property type="component" value="Unassembled WGS sequence"/>
</dbReference>
<organism evidence="2 3">
    <name type="scientific">Tanacetum coccineum</name>
    <dbReference type="NCBI Taxonomy" id="301880"/>
    <lineage>
        <taxon>Eukaryota</taxon>
        <taxon>Viridiplantae</taxon>
        <taxon>Streptophyta</taxon>
        <taxon>Embryophyta</taxon>
        <taxon>Tracheophyta</taxon>
        <taxon>Spermatophyta</taxon>
        <taxon>Magnoliopsida</taxon>
        <taxon>eudicotyledons</taxon>
        <taxon>Gunneridae</taxon>
        <taxon>Pentapetalae</taxon>
        <taxon>asterids</taxon>
        <taxon>campanulids</taxon>
        <taxon>Asterales</taxon>
        <taxon>Asteraceae</taxon>
        <taxon>Asteroideae</taxon>
        <taxon>Anthemideae</taxon>
        <taxon>Anthemidinae</taxon>
        <taxon>Tanacetum</taxon>
    </lineage>
</organism>
<reference evidence="2" key="1">
    <citation type="journal article" date="2022" name="Int. J. Mol. Sci.">
        <title>Draft Genome of Tanacetum Coccineum: Genomic Comparison of Closely Related Tanacetum-Family Plants.</title>
        <authorList>
            <person name="Yamashiro T."/>
            <person name="Shiraishi A."/>
            <person name="Nakayama K."/>
            <person name="Satake H."/>
        </authorList>
    </citation>
    <scope>NUCLEOTIDE SEQUENCE</scope>
</reference>
<reference evidence="2" key="2">
    <citation type="submission" date="2022-01" db="EMBL/GenBank/DDBJ databases">
        <authorList>
            <person name="Yamashiro T."/>
            <person name="Shiraishi A."/>
            <person name="Satake H."/>
            <person name="Nakayama K."/>
        </authorList>
    </citation>
    <scope>NUCLEOTIDE SEQUENCE</scope>
</reference>
<accession>A0ABQ5BJM1</accession>
<keyword evidence="3" id="KW-1185">Reference proteome</keyword>
<evidence type="ECO:0000313" key="2">
    <source>
        <dbReference type="EMBL" id="GJT13978.1"/>
    </source>
</evidence>
<evidence type="ECO:0000313" key="3">
    <source>
        <dbReference type="Proteomes" id="UP001151760"/>
    </source>
</evidence>
<gene>
    <name evidence="2" type="ORF">Tco_0861020</name>
</gene>
<feature type="region of interest" description="Disordered" evidence="1">
    <location>
        <begin position="37"/>
        <end position="58"/>
    </location>
</feature>
<sequence>MFKSDVDVELTDVNSVMPFGGEHEKVWVTQKKNLLSSSLPRGSVRPPGNGCTNTGNGGNPCIGSRKLAGRIGVVAAPTQLLGNSY</sequence>
<protein>
    <submittedName>
        <fullName evidence="2">Uncharacterized protein</fullName>
    </submittedName>
</protein>
<name>A0ABQ5BJM1_9ASTR</name>
<evidence type="ECO:0000256" key="1">
    <source>
        <dbReference type="SAM" id="MobiDB-lite"/>
    </source>
</evidence>